<reference evidence="3 4" key="1">
    <citation type="journal article" date="2017" name="Gigascience">
        <title>Draft genome of the honey bee ectoparasitic mite, Tropilaelaps mercedesae, is shaped by the parasitic life history.</title>
        <authorList>
            <person name="Dong X."/>
            <person name="Armstrong S.D."/>
            <person name="Xia D."/>
            <person name="Makepeace B.L."/>
            <person name="Darby A.C."/>
            <person name="Kadowaki T."/>
        </authorList>
    </citation>
    <scope>NUCLEOTIDE SEQUENCE [LARGE SCALE GENOMIC DNA]</scope>
    <source>
        <strain evidence="3">Wuxi-XJTLU</strain>
    </source>
</reference>
<dbReference type="Proteomes" id="UP000192247">
    <property type="component" value="Unassembled WGS sequence"/>
</dbReference>
<name>A0A1V9X2F4_9ACAR</name>
<accession>A0A1V9X2F4</accession>
<dbReference type="InterPro" id="IPR049472">
    <property type="entry name" value="MRNIP_N"/>
</dbReference>
<feature type="compositionally biased region" description="Polar residues" evidence="1">
    <location>
        <begin position="10"/>
        <end position="22"/>
    </location>
</feature>
<keyword evidence="4" id="KW-1185">Reference proteome</keyword>
<dbReference type="EMBL" id="MNPL01028839">
    <property type="protein sequence ID" value="OQR67432.1"/>
    <property type="molecule type" value="Genomic_DNA"/>
</dbReference>
<dbReference type="InParanoid" id="A0A1V9X2F4"/>
<dbReference type="Pfam" id="PF15749">
    <property type="entry name" value="MRNIP"/>
    <property type="match status" value="1"/>
</dbReference>
<protein>
    <recommendedName>
        <fullName evidence="2">MRN complex-interacting protein N-terminal domain-containing protein</fullName>
    </recommendedName>
</protein>
<evidence type="ECO:0000256" key="1">
    <source>
        <dbReference type="SAM" id="MobiDB-lite"/>
    </source>
</evidence>
<feature type="compositionally biased region" description="Polar residues" evidence="1">
    <location>
        <begin position="478"/>
        <end position="487"/>
    </location>
</feature>
<feature type="region of interest" description="Disordered" evidence="1">
    <location>
        <begin position="106"/>
        <end position="150"/>
    </location>
</feature>
<feature type="region of interest" description="Disordered" evidence="1">
    <location>
        <begin position="1"/>
        <end position="76"/>
    </location>
</feature>
<gene>
    <name evidence="3" type="ORF">BIW11_04762</name>
</gene>
<dbReference type="AlphaFoldDB" id="A0A1V9X2F4"/>
<organism evidence="3 4">
    <name type="scientific">Tropilaelaps mercedesae</name>
    <dbReference type="NCBI Taxonomy" id="418985"/>
    <lineage>
        <taxon>Eukaryota</taxon>
        <taxon>Metazoa</taxon>
        <taxon>Ecdysozoa</taxon>
        <taxon>Arthropoda</taxon>
        <taxon>Chelicerata</taxon>
        <taxon>Arachnida</taxon>
        <taxon>Acari</taxon>
        <taxon>Parasitiformes</taxon>
        <taxon>Mesostigmata</taxon>
        <taxon>Gamasina</taxon>
        <taxon>Dermanyssoidea</taxon>
        <taxon>Laelapidae</taxon>
        <taxon>Tropilaelaps</taxon>
    </lineage>
</organism>
<evidence type="ECO:0000259" key="2">
    <source>
        <dbReference type="Pfam" id="PF15749"/>
    </source>
</evidence>
<comment type="caution">
    <text evidence="3">The sequence shown here is derived from an EMBL/GenBank/DDBJ whole genome shotgun (WGS) entry which is preliminary data.</text>
</comment>
<feature type="region of interest" description="Disordered" evidence="1">
    <location>
        <begin position="458"/>
        <end position="488"/>
    </location>
</feature>
<proteinExistence type="predicted"/>
<sequence>MSPSKRFPTADSQQRNTKPASDNDNELFADVETPPRISSNGEIVPRTSEASSSDEGENKLGKSLSSGKTATKKFKASGAVKMDCNSSLKTSAGDAIAKEDGVIETANNEECQRNPGNCAKIGGPIRASKAGCDRSGQRLAGDSMRKASADGVTDTYTVASEKGGWRRRSLAKLMKFRYDDDDRDEGDLGKDSGGDTTSRTPGADGQTEDKEYSRRAETQTQPAVVTAKNDCTSFCGDEVRSSPESEQLLILLDATDQYQLRIYDTLSICHVLLTSARVAEPGEHFRPTCSILLFTKPMALAPCASFRLEVPSGRVVEMADRSVEWYYAIRCCRCGLCQVQQMKKTARFQCIVCRHRQKVSQELLRGKAKRCREIVQLLNKTAHPGATNFNSASLNLTIGPVCSDQQNVDAATSDIHYRGPASRAEAAESSAGHRLTHSFGRELPRGYTPNSAVVRPDEEMRAGKRKCTRPTTNERNRLPMSSTSNNKWLRKSGIDTSLETPWRQRSMGKLAAFRFEDRQNIDGGR</sequence>
<feature type="compositionally biased region" description="Basic and acidic residues" evidence="1">
    <location>
        <begin position="207"/>
        <end position="217"/>
    </location>
</feature>
<dbReference type="OrthoDB" id="5960226at2759"/>
<feature type="domain" description="MRN complex-interacting protein N-terminal" evidence="2">
    <location>
        <begin position="329"/>
        <end position="384"/>
    </location>
</feature>
<evidence type="ECO:0000313" key="3">
    <source>
        <dbReference type="EMBL" id="OQR67432.1"/>
    </source>
</evidence>
<feature type="region of interest" description="Disordered" evidence="1">
    <location>
        <begin position="181"/>
        <end position="222"/>
    </location>
</feature>
<feature type="compositionally biased region" description="Basic and acidic residues" evidence="1">
    <location>
        <begin position="181"/>
        <end position="193"/>
    </location>
</feature>
<evidence type="ECO:0000313" key="4">
    <source>
        <dbReference type="Proteomes" id="UP000192247"/>
    </source>
</evidence>